<evidence type="ECO:0000313" key="2">
    <source>
        <dbReference type="Proteomes" id="UP000824204"/>
    </source>
</evidence>
<dbReference type="AlphaFoldDB" id="A0A9D1V7U2"/>
<comment type="caution">
    <text evidence="1">The sequence shown here is derived from an EMBL/GenBank/DDBJ whole genome shotgun (WGS) entry which is preliminary data.</text>
</comment>
<protein>
    <recommendedName>
        <fullName evidence="3">HNH endonuclease</fullName>
    </recommendedName>
</protein>
<accession>A0A9D1V7U2</accession>
<sequence length="145" mass="16688">MQKKNYKLNFQLVPDGCWYTNLRSALPREVWDRLRRAAYRRAGNKCSICGAEGRLEAHEVWEYDDKNHIQKLCDIIAVCPACHEVIHIGRTSLLGREAEAQAHFMKVNGATQSEYHAALGEANRVHAERSRHEWVTDISALKQFL</sequence>
<gene>
    <name evidence="1" type="ORF">H9741_04070</name>
</gene>
<dbReference type="EMBL" id="DXFX01000053">
    <property type="protein sequence ID" value="HIX07624.1"/>
    <property type="molecule type" value="Genomic_DNA"/>
</dbReference>
<name>A0A9D1V7U2_9FIRM</name>
<evidence type="ECO:0000313" key="1">
    <source>
        <dbReference type="EMBL" id="HIX07624.1"/>
    </source>
</evidence>
<organism evidence="1 2">
    <name type="scientific">Candidatus Borkfalkia faecipullorum</name>
    <dbReference type="NCBI Taxonomy" id="2838510"/>
    <lineage>
        <taxon>Bacteria</taxon>
        <taxon>Bacillati</taxon>
        <taxon>Bacillota</taxon>
        <taxon>Clostridia</taxon>
        <taxon>Christensenellales</taxon>
        <taxon>Christensenellaceae</taxon>
        <taxon>Candidatus Borkfalkia</taxon>
    </lineage>
</organism>
<proteinExistence type="predicted"/>
<reference evidence="1" key="1">
    <citation type="journal article" date="2021" name="PeerJ">
        <title>Extensive microbial diversity within the chicken gut microbiome revealed by metagenomics and culture.</title>
        <authorList>
            <person name="Gilroy R."/>
            <person name="Ravi A."/>
            <person name="Getino M."/>
            <person name="Pursley I."/>
            <person name="Horton D.L."/>
            <person name="Alikhan N.F."/>
            <person name="Baker D."/>
            <person name="Gharbi K."/>
            <person name="Hall N."/>
            <person name="Watson M."/>
            <person name="Adriaenssens E.M."/>
            <person name="Foster-Nyarko E."/>
            <person name="Jarju S."/>
            <person name="Secka A."/>
            <person name="Antonio M."/>
            <person name="Oren A."/>
            <person name="Chaudhuri R.R."/>
            <person name="La Ragione R."/>
            <person name="Hildebrand F."/>
            <person name="Pallen M.J."/>
        </authorList>
    </citation>
    <scope>NUCLEOTIDE SEQUENCE</scope>
    <source>
        <strain evidence="1">811</strain>
    </source>
</reference>
<reference evidence="1" key="2">
    <citation type="submission" date="2021-04" db="EMBL/GenBank/DDBJ databases">
        <authorList>
            <person name="Gilroy R."/>
        </authorList>
    </citation>
    <scope>NUCLEOTIDE SEQUENCE</scope>
    <source>
        <strain evidence="1">811</strain>
    </source>
</reference>
<evidence type="ECO:0008006" key="3">
    <source>
        <dbReference type="Google" id="ProtNLM"/>
    </source>
</evidence>
<dbReference type="Proteomes" id="UP000824204">
    <property type="component" value="Unassembled WGS sequence"/>
</dbReference>